<keyword evidence="4" id="KW-0255">Endonuclease</keyword>
<dbReference type="Proteomes" id="UP000274391">
    <property type="component" value="Unassembled WGS sequence"/>
</dbReference>
<keyword evidence="2" id="KW-0812">Transmembrane</keyword>
<feature type="region of interest" description="Disordered" evidence="1">
    <location>
        <begin position="1"/>
        <end position="20"/>
    </location>
</feature>
<proteinExistence type="predicted"/>
<evidence type="ECO:0000259" key="3">
    <source>
        <dbReference type="Pfam" id="PF03372"/>
    </source>
</evidence>
<keyword evidence="4" id="KW-0540">Nuclease</keyword>
<accession>A0A3P3W0N4</accession>
<name>A0A3P3W0N4_9MICO</name>
<dbReference type="InterPro" id="IPR036691">
    <property type="entry name" value="Endo/exonu/phosph_ase_sf"/>
</dbReference>
<evidence type="ECO:0000313" key="5">
    <source>
        <dbReference type="Proteomes" id="UP000274391"/>
    </source>
</evidence>
<dbReference type="Pfam" id="PF03372">
    <property type="entry name" value="Exo_endo_phos"/>
    <property type="match status" value="1"/>
</dbReference>
<evidence type="ECO:0000256" key="1">
    <source>
        <dbReference type="SAM" id="MobiDB-lite"/>
    </source>
</evidence>
<dbReference type="EMBL" id="RQVS01000001">
    <property type="protein sequence ID" value="RRJ88595.1"/>
    <property type="molecule type" value="Genomic_DNA"/>
</dbReference>
<comment type="caution">
    <text evidence="4">The sequence shown here is derived from an EMBL/GenBank/DDBJ whole genome shotgun (WGS) entry which is preliminary data.</text>
</comment>
<keyword evidence="2" id="KW-1133">Transmembrane helix</keyword>
<dbReference type="OrthoDB" id="2340043at2"/>
<dbReference type="SUPFAM" id="SSF56219">
    <property type="entry name" value="DNase I-like"/>
    <property type="match status" value="1"/>
</dbReference>
<evidence type="ECO:0000256" key="2">
    <source>
        <dbReference type="SAM" id="Phobius"/>
    </source>
</evidence>
<sequence length="383" mass="40527">MRSWADPMRCPRNPWNSARTPPVLQDAAATLSDAMTSPKSPRKRISAGWYVAGFLIAMITAAAAILLVWPQLLGWQRELPFTQIISFRLVMLIGVGVALIAGLALILVSRQTRALFGGMTVVLLVTALSLGGLLLSRGYNASVPPTGAADAVRVLTWNTLGNEPGSPTIAQLAIDYDVDVLMLPETTEDMGMEIAGLLREAGKPMWVLSHSGAPGYRAAETTLLVSAELGEYEVTEALGDTSVLATVVAVPKNGEGPTLVAAHPVAPVPEQMSHWRDDLTWLSTVCTGDAIVAGDFNATLDHLVGLEDSSVSGAVLGGCRDAALDAGSAALGTWTSGRPPALVPAIDHVMYTPTWKVTGFEVITREDRSGSDHRPVFAELTRA</sequence>
<dbReference type="GO" id="GO:0004527">
    <property type="term" value="F:exonuclease activity"/>
    <property type="evidence" value="ECO:0007669"/>
    <property type="project" value="UniProtKB-KW"/>
</dbReference>
<dbReference type="GO" id="GO:0004519">
    <property type="term" value="F:endonuclease activity"/>
    <property type="evidence" value="ECO:0007669"/>
    <property type="project" value="UniProtKB-KW"/>
</dbReference>
<protein>
    <submittedName>
        <fullName evidence="4">Endonuclease/exonuclease/phosphatase family protein</fullName>
    </submittedName>
</protein>
<feature type="transmembrane region" description="Helical" evidence="2">
    <location>
        <begin position="89"/>
        <end position="108"/>
    </location>
</feature>
<organism evidence="4 5">
    <name type="scientific">Gulosibacter macacae</name>
    <dbReference type="NCBI Taxonomy" id="2488791"/>
    <lineage>
        <taxon>Bacteria</taxon>
        <taxon>Bacillati</taxon>
        <taxon>Actinomycetota</taxon>
        <taxon>Actinomycetes</taxon>
        <taxon>Micrococcales</taxon>
        <taxon>Microbacteriaceae</taxon>
        <taxon>Gulosibacter</taxon>
    </lineage>
</organism>
<feature type="transmembrane region" description="Helical" evidence="2">
    <location>
        <begin position="115"/>
        <end position="135"/>
    </location>
</feature>
<keyword evidence="4" id="KW-0269">Exonuclease</keyword>
<keyword evidence="5" id="KW-1185">Reference proteome</keyword>
<keyword evidence="4" id="KW-0378">Hydrolase</keyword>
<keyword evidence="2" id="KW-0472">Membrane</keyword>
<reference evidence="4 5" key="1">
    <citation type="submission" date="2018-11" db="EMBL/GenBank/DDBJ databases">
        <title>YIM 102482-1 draft genome.</title>
        <authorList>
            <person name="Li G."/>
            <person name="Jiang Y."/>
        </authorList>
    </citation>
    <scope>NUCLEOTIDE SEQUENCE [LARGE SCALE GENOMIC DNA]</scope>
    <source>
        <strain evidence="4 5">YIM 102482-1</strain>
    </source>
</reference>
<dbReference type="InterPro" id="IPR005135">
    <property type="entry name" value="Endo/exonuclease/phosphatase"/>
</dbReference>
<evidence type="ECO:0000313" key="4">
    <source>
        <dbReference type="EMBL" id="RRJ88595.1"/>
    </source>
</evidence>
<dbReference type="AlphaFoldDB" id="A0A3P3W0N4"/>
<dbReference type="Gene3D" id="3.60.10.10">
    <property type="entry name" value="Endonuclease/exonuclease/phosphatase"/>
    <property type="match status" value="1"/>
</dbReference>
<feature type="domain" description="Endonuclease/exonuclease/phosphatase" evidence="3">
    <location>
        <begin position="155"/>
        <end position="373"/>
    </location>
</feature>
<gene>
    <name evidence="4" type="ORF">EG850_00120</name>
</gene>
<feature type="transmembrane region" description="Helical" evidence="2">
    <location>
        <begin position="47"/>
        <end position="69"/>
    </location>
</feature>